<evidence type="ECO:0000313" key="3">
    <source>
        <dbReference type="Proteomes" id="UP000008912"/>
    </source>
</evidence>
<sequence length="318" mass="33036">SLSAQGQGWRPESRTWGRGRLLPCWLTPSASAVGFSGEAPGRSGGGHLTTILRLFHCVNELLAQCELGNGGRQSPPTPPLLLTPQLLHSVLLAQRATVEQLAGHQTLQGLPEATEDKKGSGSGAPRLGSLPAACQLGPCCLLGSPQDKLPSLAPFTPPLLPSLPSNWTRLSGPFLPSVPPEQQFPGSSKPDTVLPGPGCPPVTRPFPGLPLLAGLGQGAGERLRLWPLRSQGLEVKPHPMMGAKGRLDPREGFSSDIHGPKTRDKSPVSPPAGELQGSVALGSSLGGEKMGGGGPPNSIPPLVHFLSGFAPCPAWKRV</sequence>
<reference evidence="2 3" key="1">
    <citation type="journal article" date="2010" name="Nature">
        <title>The sequence and de novo assembly of the giant panda genome.</title>
        <authorList>
            <person name="Li R."/>
            <person name="Fan W."/>
            <person name="Tian G."/>
            <person name="Zhu H."/>
            <person name="He L."/>
            <person name="Cai J."/>
            <person name="Huang Q."/>
            <person name="Cai Q."/>
            <person name="Li B."/>
            <person name="Bai Y."/>
            <person name="Zhang Z."/>
            <person name="Zhang Y."/>
            <person name="Wang W."/>
            <person name="Li J."/>
            <person name="Wei F."/>
            <person name="Li H."/>
            <person name="Jian M."/>
            <person name="Li J."/>
            <person name="Zhang Z."/>
            <person name="Nielsen R."/>
            <person name="Li D."/>
            <person name="Gu W."/>
            <person name="Yang Z."/>
            <person name="Xuan Z."/>
            <person name="Ryder O.A."/>
            <person name="Leung F.C."/>
            <person name="Zhou Y."/>
            <person name="Cao J."/>
            <person name="Sun X."/>
            <person name="Fu Y."/>
            <person name="Fang X."/>
            <person name="Guo X."/>
            <person name="Wang B."/>
            <person name="Hou R."/>
            <person name="Shen F."/>
            <person name="Mu B."/>
            <person name="Ni P."/>
            <person name="Lin R."/>
            <person name="Qian W."/>
            <person name="Wang G."/>
            <person name="Yu C."/>
            <person name="Nie W."/>
            <person name="Wang J."/>
            <person name="Wu Z."/>
            <person name="Liang H."/>
            <person name="Min J."/>
            <person name="Wu Q."/>
            <person name="Cheng S."/>
            <person name="Ruan J."/>
            <person name="Wang M."/>
            <person name="Shi Z."/>
            <person name="Wen M."/>
            <person name="Liu B."/>
            <person name="Ren X."/>
            <person name="Zheng H."/>
            <person name="Dong D."/>
            <person name="Cook K."/>
            <person name="Shan G."/>
            <person name="Zhang H."/>
            <person name="Kosiol C."/>
            <person name="Xie X."/>
            <person name="Lu Z."/>
            <person name="Zheng H."/>
            <person name="Li Y."/>
            <person name="Steiner C.C."/>
            <person name="Lam T.T."/>
            <person name="Lin S."/>
            <person name="Zhang Q."/>
            <person name="Li G."/>
            <person name="Tian J."/>
            <person name="Gong T."/>
            <person name="Liu H."/>
            <person name="Zhang D."/>
            <person name="Fang L."/>
            <person name="Ye C."/>
            <person name="Zhang J."/>
            <person name="Hu W."/>
            <person name="Xu A."/>
            <person name="Ren Y."/>
            <person name="Zhang G."/>
            <person name="Bruford M.W."/>
            <person name="Li Q."/>
            <person name="Ma L."/>
            <person name="Guo Y."/>
            <person name="An N."/>
            <person name="Hu Y."/>
            <person name="Zheng Y."/>
            <person name="Shi Y."/>
            <person name="Li Z."/>
            <person name="Liu Q."/>
            <person name="Chen Y."/>
            <person name="Zhao J."/>
            <person name="Qu N."/>
            <person name="Zhao S."/>
            <person name="Tian F."/>
            <person name="Wang X."/>
            <person name="Wang H."/>
            <person name="Xu L."/>
            <person name="Liu X."/>
            <person name="Vinar T."/>
            <person name="Wang Y."/>
            <person name="Lam T.W."/>
            <person name="Yiu S.M."/>
            <person name="Liu S."/>
            <person name="Zhang H."/>
            <person name="Li D."/>
            <person name="Huang Y."/>
            <person name="Wang X."/>
            <person name="Yang G."/>
            <person name="Jiang Z."/>
            <person name="Wang J."/>
            <person name="Qin N."/>
            <person name="Li L."/>
            <person name="Li J."/>
            <person name="Bolund L."/>
            <person name="Kristiansen K."/>
            <person name="Wong G.K."/>
            <person name="Olson M."/>
            <person name="Zhang X."/>
            <person name="Li S."/>
            <person name="Yang H."/>
            <person name="Wang J."/>
            <person name="Wang J."/>
        </authorList>
    </citation>
    <scope>NUCLEOTIDE SEQUENCE [LARGE SCALE GENOMIC DNA]</scope>
</reference>
<feature type="compositionally biased region" description="Basic and acidic residues" evidence="1">
    <location>
        <begin position="245"/>
        <end position="266"/>
    </location>
</feature>
<reference evidence="2" key="2">
    <citation type="submission" date="2025-08" db="UniProtKB">
        <authorList>
            <consortium name="Ensembl"/>
        </authorList>
    </citation>
    <scope>IDENTIFICATION</scope>
</reference>
<dbReference type="AlphaFoldDB" id="A0A7N5KJK2"/>
<dbReference type="InParanoid" id="A0A7N5KJK2"/>
<keyword evidence="3" id="KW-1185">Reference proteome</keyword>
<feature type="region of interest" description="Disordered" evidence="1">
    <location>
        <begin position="236"/>
        <end position="299"/>
    </location>
</feature>
<reference evidence="2" key="3">
    <citation type="submission" date="2025-09" db="UniProtKB">
        <authorList>
            <consortium name="Ensembl"/>
        </authorList>
    </citation>
    <scope>IDENTIFICATION</scope>
</reference>
<organism evidence="2 3">
    <name type="scientific">Ailuropoda melanoleuca</name>
    <name type="common">Giant panda</name>
    <dbReference type="NCBI Taxonomy" id="9646"/>
    <lineage>
        <taxon>Eukaryota</taxon>
        <taxon>Metazoa</taxon>
        <taxon>Chordata</taxon>
        <taxon>Craniata</taxon>
        <taxon>Vertebrata</taxon>
        <taxon>Euteleostomi</taxon>
        <taxon>Mammalia</taxon>
        <taxon>Eutheria</taxon>
        <taxon>Laurasiatheria</taxon>
        <taxon>Carnivora</taxon>
        <taxon>Caniformia</taxon>
        <taxon>Ursidae</taxon>
        <taxon>Ailuropoda</taxon>
    </lineage>
</organism>
<proteinExistence type="predicted"/>
<evidence type="ECO:0000256" key="1">
    <source>
        <dbReference type="SAM" id="MobiDB-lite"/>
    </source>
</evidence>
<feature type="region of interest" description="Disordered" evidence="1">
    <location>
        <begin position="179"/>
        <end position="201"/>
    </location>
</feature>
<protein>
    <submittedName>
        <fullName evidence="2">Uncharacterized protein</fullName>
    </submittedName>
</protein>
<dbReference type="GeneTree" id="ENSGT00950000185628"/>
<dbReference type="Proteomes" id="UP000008912">
    <property type="component" value="Unassembled WGS sequence"/>
</dbReference>
<feature type="compositionally biased region" description="Gly residues" evidence="1">
    <location>
        <begin position="284"/>
        <end position="295"/>
    </location>
</feature>
<evidence type="ECO:0000313" key="2">
    <source>
        <dbReference type="Ensembl" id="ENSAMEP00000041433.1"/>
    </source>
</evidence>
<accession>A0A7N5KJK2</accession>
<dbReference type="Ensembl" id="ENSAMET00000042844.1">
    <property type="protein sequence ID" value="ENSAMEP00000041433.1"/>
    <property type="gene ID" value="ENSAMEG00000031129.1"/>
</dbReference>
<name>A0A7N5KJK2_AILME</name>
<feature type="region of interest" description="Disordered" evidence="1">
    <location>
        <begin position="107"/>
        <end position="126"/>
    </location>
</feature>